<keyword evidence="3" id="KW-1185">Reference proteome</keyword>
<dbReference type="EMBL" id="JAWJZF010000348">
    <property type="protein sequence ID" value="MDX2292911.1"/>
    <property type="molecule type" value="Genomic_DNA"/>
</dbReference>
<evidence type="ECO:0000256" key="1">
    <source>
        <dbReference type="SAM" id="MobiDB-lite"/>
    </source>
</evidence>
<organism evidence="2 3">
    <name type="scientific">Streptomyces roseolus</name>
    <dbReference type="NCBI Taxonomy" id="67358"/>
    <lineage>
        <taxon>Bacteria</taxon>
        <taxon>Bacillati</taxon>
        <taxon>Actinomycetota</taxon>
        <taxon>Actinomycetes</taxon>
        <taxon>Kitasatosporales</taxon>
        <taxon>Streptomycetaceae</taxon>
        <taxon>Streptomyces</taxon>
    </lineage>
</organism>
<gene>
    <name evidence="2" type="ORF">R2363_12075</name>
</gene>
<name>A0ABU4K582_9ACTN</name>
<dbReference type="Proteomes" id="UP001278571">
    <property type="component" value="Unassembled WGS sequence"/>
</dbReference>
<dbReference type="RefSeq" id="WP_319009370.1">
    <property type="nucleotide sequence ID" value="NZ_JAWJZF010000348.1"/>
</dbReference>
<evidence type="ECO:0000313" key="3">
    <source>
        <dbReference type="Proteomes" id="UP001278571"/>
    </source>
</evidence>
<protein>
    <submittedName>
        <fullName evidence="2">Uncharacterized protein</fullName>
    </submittedName>
</protein>
<comment type="caution">
    <text evidence="2">The sequence shown here is derived from an EMBL/GenBank/DDBJ whole genome shotgun (WGS) entry which is preliminary data.</text>
</comment>
<reference evidence="2 3" key="1">
    <citation type="submission" date="2023-10" db="EMBL/GenBank/DDBJ databases">
        <authorList>
            <person name="Wang X.X."/>
        </authorList>
    </citation>
    <scope>NUCLEOTIDE SEQUENCE [LARGE SCALE GENOMIC DNA]</scope>
    <source>
        <strain evidence="2 3">NBRC 12816</strain>
    </source>
</reference>
<accession>A0ABU4K582</accession>
<proteinExistence type="predicted"/>
<evidence type="ECO:0000313" key="2">
    <source>
        <dbReference type="EMBL" id="MDX2292911.1"/>
    </source>
</evidence>
<feature type="region of interest" description="Disordered" evidence="1">
    <location>
        <begin position="25"/>
        <end position="45"/>
    </location>
</feature>
<sequence>MGVEAQSGPSKAYLFVRCVSPRLEGSGKRPARIRGTLGHNRSKLPDTAPIREAHLTILHSATLAVVRELGCENDAGLTEKPVLRPLPE</sequence>